<dbReference type="GO" id="GO:0009705">
    <property type="term" value="C:plant-type vacuole membrane"/>
    <property type="evidence" value="ECO:0007669"/>
    <property type="project" value="TreeGrafter"/>
</dbReference>
<dbReference type="GO" id="GO:0015108">
    <property type="term" value="F:chloride transmembrane transporter activity"/>
    <property type="evidence" value="ECO:0007669"/>
    <property type="project" value="InterPro"/>
</dbReference>
<organism evidence="7">
    <name type="scientific">Tanacetum cinerariifolium</name>
    <name type="common">Dalmatian daisy</name>
    <name type="synonym">Chrysanthemum cinerariifolium</name>
    <dbReference type="NCBI Taxonomy" id="118510"/>
    <lineage>
        <taxon>Eukaryota</taxon>
        <taxon>Viridiplantae</taxon>
        <taxon>Streptophyta</taxon>
        <taxon>Embryophyta</taxon>
        <taxon>Tracheophyta</taxon>
        <taxon>Spermatophyta</taxon>
        <taxon>Magnoliopsida</taxon>
        <taxon>eudicotyledons</taxon>
        <taxon>Gunneridae</taxon>
        <taxon>Pentapetalae</taxon>
        <taxon>asterids</taxon>
        <taxon>campanulids</taxon>
        <taxon>Asterales</taxon>
        <taxon>Asteraceae</taxon>
        <taxon>Asteroideae</taxon>
        <taxon>Anthemideae</taxon>
        <taxon>Anthemidinae</taxon>
        <taxon>Tanacetum</taxon>
    </lineage>
</organism>
<dbReference type="SUPFAM" id="SSF81340">
    <property type="entry name" value="Clc chloride channel"/>
    <property type="match status" value="1"/>
</dbReference>
<dbReference type="PANTHER" id="PTHR11689:SF144">
    <property type="entry name" value="CHLORIDE CHANNEL PROTEIN"/>
    <property type="match status" value="1"/>
</dbReference>
<dbReference type="Gene3D" id="1.10.3080.10">
    <property type="entry name" value="Clc chloride channel"/>
    <property type="match status" value="1"/>
</dbReference>
<evidence type="ECO:0000256" key="2">
    <source>
        <dbReference type="ARBA" id="ARBA00022692"/>
    </source>
</evidence>
<dbReference type="PANTHER" id="PTHR11689">
    <property type="entry name" value="CHLORIDE CHANNEL PROTEIN CLC FAMILY MEMBER"/>
    <property type="match status" value="1"/>
</dbReference>
<dbReference type="InterPro" id="IPR014743">
    <property type="entry name" value="Cl-channel_core"/>
</dbReference>
<keyword evidence="4" id="KW-1133">Transmembrane helix</keyword>
<name>A0A6L2N7C6_TANCI</name>
<dbReference type="EMBL" id="BKCJ010008415">
    <property type="protein sequence ID" value="GEU82098.1"/>
    <property type="molecule type" value="Genomic_DNA"/>
</dbReference>
<reference evidence="7" key="1">
    <citation type="journal article" date="2019" name="Sci. Rep.">
        <title>Draft genome of Tanacetum cinerariifolium, the natural source of mosquito coil.</title>
        <authorList>
            <person name="Yamashiro T."/>
            <person name="Shiraishi A."/>
            <person name="Satake H."/>
            <person name="Nakayama K."/>
        </authorList>
    </citation>
    <scope>NUCLEOTIDE SEQUENCE</scope>
</reference>
<keyword evidence="3" id="KW-0677">Repeat</keyword>
<accession>A0A6L2N7C6</accession>
<keyword evidence="2" id="KW-0812">Transmembrane</keyword>
<evidence type="ECO:0000256" key="1">
    <source>
        <dbReference type="ARBA" id="ARBA00004141"/>
    </source>
</evidence>
<keyword evidence="6" id="KW-0472">Membrane</keyword>
<dbReference type="InterPro" id="IPR051280">
    <property type="entry name" value="Cl-channel/antiporter"/>
</dbReference>
<protein>
    <submittedName>
        <fullName evidence="7">Chloride channel protein CLC-c</fullName>
    </submittedName>
</protein>
<dbReference type="AlphaFoldDB" id="A0A6L2N7C6"/>
<proteinExistence type="predicted"/>
<keyword evidence="5" id="KW-0129">CBS domain</keyword>
<evidence type="ECO:0000256" key="3">
    <source>
        <dbReference type="ARBA" id="ARBA00022737"/>
    </source>
</evidence>
<comment type="subcellular location">
    <subcellularLocation>
        <location evidence="1">Membrane</location>
        <topology evidence="1">Multi-pass membrane protein</topology>
    </subcellularLocation>
</comment>
<comment type="caution">
    <text evidence="7">The sequence shown here is derived from an EMBL/GenBank/DDBJ whole genome shotgun (WGS) entry which is preliminary data.</text>
</comment>
<sequence length="89" mass="9859">MVHIGACIANSLGQGGSRKYHLTRNWLIYFKNDIDRRDLITCGAVAGVDAAFHASVGRVLFALEEAASWKLGTYRKVETMQPLHNLNEA</sequence>
<evidence type="ECO:0000256" key="6">
    <source>
        <dbReference type="ARBA" id="ARBA00023136"/>
    </source>
</evidence>
<gene>
    <name evidence="7" type="ORF">Tci_054076</name>
</gene>
<evidence type="ECO:0000313" key="7">
    <source>
        <dbReference type="EMBL" id="GEU82098.1"/>
    </source>
</evidence>
<evidence type="ECO:0000256" key="5">
    <source>
        <dbReference type="ARBA" id="ARBA00023122"/>
    </source>
</evidence>
<evidence type="ECO:0000256" key="4">
    <source>
        <dbReference type="ARBA" id="ARBA00022989"/>
    </source>
</evidence>
<dbReference type="Pfam" id="PF00654">
    <property type="entry name" value="Voltage_CLC"/>
    <property type="match status" value="1"/>
</dbReference>
<dbReference type="InterPro" id="IPR001807">
    <property type="entry name" value="ClC"/>
</dbReference>